<keyword evidence="1" id="KW-0413">Isomerase</keyword>
<accession>A0ABS7S856</accession>
<protein>
    <submittedName>
        <fullName evidence="1">Isomerase</fullName>
    </submittedName>
</protein>
<comment type="caution">
    <text evidence="1">The sequence shown here is derived from an EMBL/GenBank/DDBJ whole genome shotgun (WGS) entry which is preliminary data.</text>
</comment>
<sequence length="135" mass="14640">MGTPTITTDRILDDYARFWNTADPAERSRIAAGVFSGDVDYHAAVGVLTGAQALGGFRDEFIEHMGEATLVHLGEPDRLTDRARLRWEIVLADGTSFAAGTDVLVLAEDGRISSVTAFLDRAPEGFADHHDEHEG</sequence>
<proteinExistence type="predicted"/>
<dbReference type="GO" id="GO:0016853">
    <property type="term" value="F:isomerase activity"/>
    <property type="evidence" value="ECO:0007669"/>
    <property type="project" value="UniProtKB-KW"/>
</dbReference>
<evidence type="ECO:0000313" key="2">
    <source>
        <dbReference type="Proteomes" id="UP000826651"/>
    </source>
</evidence>
<evidence type="ECO:0000313" key="1">
    <source>
        <dbReference type="EMBL" id="MBZ2196536.1"/>
    </source>
</evidence>
<keyword evidence="2" id="KW-1185">Reference proteome</keyword>
<dbReference type="SUPFAM" id="SSF54427">
    <property type="entry name" value="NTF2-like"/>
    <property type="match status" value="1"/>
</dbReference>
<organism evidence="1 2">
    <name type="scientific">Occultella gossypii</name>
    <dbReference type="NCBI Taxonomy" id="2800820"/>
    <lineage>
        <taxon>Bacteria</taxon>
        <taxon>Bacillati</taxon>
        <taxon>Actinomycetota</taxon>
        <taxon>Actinomycetes</taxon>
        <taxon>Micrococcales</taxon>
        <taxon>Ruaniaceae</taxon>
        <taxon>Occultella</taxon>
    </lineage>
</organism>
<name>A0ABS7S856_9MICO</name>
<dbReference type="InterPro" id="IPR032710">
    <property type="entry name" value="NTF2-like_dom_sf"/>
</dbReference>
<dbReference type="Gene3D" id="3.10.450.50">
    <property type="match status" value="1"/>
</dbReference>
<reference evidence="1 2" key="1">
    <citation type="submission" date="2021-04" db="EMBL/GenBank/DDBJ databases">
        <title>Ruania sp. nov., isolated from sandy soil of mangrove forest.</title>
        <authorList>
            <person name="Ge X."/>
            <person name="Huang R."/>
            <person name="Liu W."/>
        </authorList>
    </citation>
    <scope>NUCLEOTIDE SEQUENCE [LARGE SCALE GENOMIC DNA]</scope>
    <source>
        <strain evidence="1 2">N2-46</strain>
    </source>
</reference>
<dbReference type="EMBL" id="JAGSHT010000010">
    <property type="protein sequence ID" value="MBZ2196536.1"/>
    <property type="molecule type" value="Genomic_DNA"/>
</dbReference>
<dbReference type="Proteomes" id="UP000826651">
    <property type="component" value="Unassembled WGS sequence"/>
</dbReference>
<dbReference type="RefSeq" id="WP_223405484.1">
    <property type="nucleotide sequence ID" value="NZ_JAGSHT010000010.1"/>
</dbReference>
<gene>
    <name evidence="1" type="ORF">KCQ71_10255</name>
</gene>